<proteinExistence type="predicted"/>
<sequence>MPLYFIAIIAPDEVNQQVLEWKRYMLYRFNCKKALRLPAHITLIPPFNMPSILEVPLGRSLEDFTRHQTAFSIYLKNFSAFAPRVIYVHVEPGVSLLQLKADLEDLLLENDLDLPKKEERPFQPHITIASRDLKKGDFAAAQAYFSGRSCEAQFETGAVSLLRNAGERWEVVGEYPFGDLA</sequence>
<dbReference type="PANTHER" id="PTHR40037:SF1">
    <property type="entry name" value="PHOSPHOESTERASE SAOUHSC_00951-RELATED"/>
    <property type="match status" value="1"/>
</dbReference>
<comment type="caution">
    <text evidence="1">The sequence shown here is derived from an EMBL/GenBank/DDBJ whole genome shotgun (WGS) entry which is preliminary data.</text>
</comment>
<organism evidence="1 2">
    <name type="scientific">Puia dinghuensis</name>
    <dbReference type="NCBI Taxonomy" id="1792502"/>
    <lineage>
        <taxon>Bacteria</taxon>
        <taxon>Pseudomonadati</taxon>
        <taxon>Bacteroidota</taxon>
        <taxon>Chitinophagia</taxon>
        <taxon>Chitinophagales</taxon>
        <taxon>Chitinophagaceae</taxon>
        <taxon>Puia</taxon>
    </lineage>
</organism>
<evidence type="ECO:0000313" key="2">
    <source>
        <dbReference type="Proteomes" id="UP000607559"/>
    </source>
</evidence>
<dbReference type="InterPro" id="IPR009097">
    <property type="entry name" value="Cyclic_Pdiesterase"/>
</dbReference>
<reference evidence="1" key="2">
    <citation type="submission" date="2020-09" db="EMBL/GenBank/DDBJ databases">
        <authorList>
            <person name="Sun Q."/>
            <person name="Zhou Y."/>
        </authorList>
    </citation>
    <scope>NUCLEOTIDE SEQUENCE</scope>
    <source>
        <strain evidence="1">CGMCC 1.15448</strain>
    </source>
</reference>
<keyword evidence="2" id="KW-1185">Reference proteome</keyword>
<dbReference type="Proteomes" id="UP000607559">
    <property type="component" value="Unassembled WGS sequence"/>
</dbReference>
<evidence type="ECO:0000313" key="1">
    <source>
        <dbReference type="EMBL" id="GGA81668.1"/>
    </source>
</evidence>
<dbReference type="Pfam" id="PF13563">
    <property type="entry name" value="2_5_RNA_ligase2"/>
    <property type="match status" value="1"/>
</dbReference>
<dbReference type="PANTHER" id="PTHR40037">
    <property type="entry name" value="PHOSPHOESTERASE YJCG-RELATED"/>
    <property type="match status" value="1"/>
</dbReference>
<gene>
    <name evidence="1" type="ORF">GCM10011511_00760</name>
</gene>
<dbReference type="AlphaFoldDB" id="A0A8J2U6B1"/>
<accession>A0A8J2U6B1</accession>
<dbReference type="Gene3D" id="3.90.1140.10">
    <property type="entry name" value="Cyclic phosphodiesterase"/>
    <property type="match status" value="1"/>
</dbReference>
<name>A0A8J2U6B1_9BACT</name>
<dbReference type="SUPFAM" id="SSF55144">
    <property type="entry name" value="LigT-like"/>
    <property type="match status" value="1"/>
</dbReference>
<reference evidence="1" key="1">
    <citation type="journal article" date="2014" name="Int. J. Syst. Evol. Microbiol.">
        <title>Complete genome sequence of Corynebacterium casei LMG S-19264T (=DSM 44701T), isolated from a smear-ripened cheese.</title>
        <authorList>
            <consortium name="US DOE Joint Genome Institute (JGI-PGF)"/>
            <person name="Walter F."/>
            <person name="Albersmeier A."/>
            <person name="Kalinowski J."/>
            <person name="Ruckert C."/>
        </authorList>
    </citation>
    <scope>NUCLEOTIDE SEQUENCE</scope>
    <source>
        <strain evidence="1">CGMCC 1.15448</strain>
    </source>
</reference>
<dbReference type="InterPro" id="IPR050580">
    <property type="entry name" value="2H_phosphoesterase_YjcG-like"/>
</dbReference>
<protein>
    <recommendedName>
        <fullName evidence="3">2'-5' RNA ligase family protein</fullName>
    </recommendedName>
</protein>
<evidence type="ECO:0008006" key="3">
    <source>
        <dbReference type="Google" id="ProtNLM"/>
    </source>
</evidence>
<dbReference type="EMBL" id="BMJC01000001">
    <property type="protein sequence ID" value="GGA81668.1"/>
    <property type="molecule type" value="Genomic_DNA"/>
</dbReference>